<name>A0AAD5Y2H7_9FUNG</name>
<protein>
    <submittedName>
        <fullName evidence="3">Heat shock 70 kDa protein 12A</fullName>
    </submittedName>
</protein>
<keyword evidence="3" id="KW-0346">Stress response</keyword>
<evidence type="ECO:0000256" key="1">
    <source>
        <dbReference type="ARBA" id="ARBA00022741"/>
    </source>
</evidence>
<dbReference type="Pfam" id="PF00012">
    <property type="entry name" value="HSP70"/>
    <property type="match status" value="1"/>
</dbReference>
<keyword evidence="2" id="KW-0067">ATP-binding</keyword>
<dbReference type="PANTHER" id="PTHR14187">
    <property type="entry name" value="ALPHA KINASE/ELONGATION FACTOR 2 KINASE"/>
    <property type="match status" value="1"/>
</dbReference>
<dbReference type="AlphaFoldDB" id="A0AAD5Y2H7"/>
<evidence type="ECO:0000313" key="3">
    <source>
        <dbReference type="EMBL" id="KAJ3251259.1"/>
    </source>
</evidence>
<dbReference type="GO" id="GO:0140662">
    <property type="term" value="F:ATP-dependent protein folding chaperone"/>
    <property type="evidence" value="ECO:0007669"/>
    <property type="project" value="InterPro"/>
</dbReference>
<dbReference type="EMBL" id="JADGKB010000191">
    <property type="protein sequence ID" value="KAJ3251259.1"/>
    <property type="molecule type" value="Genomic_DNA"/>
</dbReference>
<dbReference type="Gene3D" id="3.90.640.10">
    <property type="entry name" value="Actin, Chain A, domain 4"/>
    <property type="match status" value="1"/>
</dbReference>
<comment type="caution">
    <text evidence="3">The sequence shown here is derived from an EMBL/GenBank/DDBJ whole genome shotgun (WGS) entry which is preliminary data.</text>
</comment>
<evidence type="ECO:0000313" key="4">
    <source>
        <dbReference type="Proteomes" id="UP001210925"/>
    </source>
</evidence>
<reference evidence="3" key="1">
    <citation type="submission" date="2020-05" db="EMBL/GenBank/DDBJ databases">
        <title>Phylogenomic resolution of chytrid fungi.</title>
        <authorList>
            <person name="Stajich J.E."/>
            <person name="Amses K."/>
            <person name="Simmons R."/>
            <person name="Seto K."/>
            <person name="Myers J."/>
            <person name="Bonds A."/>
            <person name="Quandt C.A."/>
            <person name="Barry K."/>
            <person name="Liu P."/>
            <person name="Grigoriev I."/>
            <person name="Longcore J.E."/>
            <person name="James T.Y."/>
        </authorList>
    </citation>
    <scope>NUCLEOTIDE SEQUENCE</scope>
    <source>
        <strain evidence="3">PLAUS21</strain>
    </source>
</reference>
<keyword evidence="4" id="KW-1185">Reference proteome</keyword>
<dbReference type="SUPFAM" id="SSF53067">
    <property type="entry name" value="Actin-like ATPase domain"/>
    <property type="match status" value="2"/>
</dbReference>
<dbReference type="Gene3D" id="3.30.420.40">
    <property type="match status" value="2"/>
</dbReference>
<accession>A0AAD5Y2H7</accession>
<dbReference type="Proteomes" id="UP001210925">
    <property type="component" value="Unassembled WGS sequence"/>
</dbReference>
<gene>
    <name evidence="3" type="primary">HSPA12A_1</name>
    <name evidence="3" type="ORF">HK103_002557</name>
</gene>
<dbReference type="GO" id="GO:0005524">
    <property type="term" value="F:ATP binding"/>
    <property type="evidence" value="ECO:0007669"/>
    <property type="project" value="UniProtKB-KW"/>
</dbReference>
<keyword evidence="1" id="KW-0547">Nucleotide-binding</keyword>
<organism evidence="3 4">
    <name type="scientific">Boothiomyces macroporosus</name>
    <dbReference type="NCBI Taxonomy" id="261099"/>
    <lineage>
        <taxon>Eukaryota</taxon>
        <taxon>Fungi</taxon>
        <taxon>Fungi incertae sedis</taxon>
        <taxon>Chytridiomycota</taxon>
        <taxon>Chytridiomycota incertae sedis</taxon>
        <taxon>Chytridiomycetes</taxon>
        <taxon>Rhizophydiales</taxon>
        <taxon>Terramycetaceae</taxon>
        <taxon>Boothiomyces</taxon>
    </lineage>
</organism>
<dbReference type="PANTHER" id="PTHR14187:SF5">
    <property type="entry name" value="HEAT SHOCK 70 KDA PROTEIN 12A"/>
    <property type="match status" value="1"/>
</dbReference>
<dbReference type="InterPro" id="IPR043129">
    <property type="entry name" value="ATPase_NBD"/>
</dbReference>
<proteinExistence type="predicted"/>
<evidence type="ECO:0000256" key="2">
    <source>
        <dbReference type="ARBA" id="ARBA00022840"/>
    </source>
</evidence>
<sequence>MPRISLQFYTRELKVIDGNEGVWEPLKYGTSAKINYFRLQGNPDYFYVERFKLLLDPTNTQAVPLPPGVTLAKVMCDFLAYMKSTAEDIIKHHQGHNNDPVQWVVTVPAIWSPTAKAKTRQACFDCGMIDSLESSKLLLCYEPQAASIFIQKNSPFMAPNDVVVTLDIGGGTTDITSHEAGSVHIDKAFLDFVQRLVGPECYQTVLAKNSQIALKLISSFEPQKRLLTKDDFDNDYCFASIDIPSEIYSEMSLMQKSLIKQREYQHGCDDKIELTAEEMASFFDPVIDTVIYELEQYFEKLIFKGKRPTKLLIVGGLAGCPYLAERVRDTFGQKYKIGITIPPDPGSAILKGAADFGFNPGKVSRRIWSHSYYLLYSKAYDPQTETPPPNRKIYKQPPNYYYEDYFEITTAGEEMPLNHKVPVPVLSPSDSSKTVRFQLLRQVSTDMMMKVALSCVLKVPPAYIRPGHNNTFRVEIIFHPTEVILQVYHVDSKSYLSGDSVIWEDEKL</sequence>
<dbReference type="InterPro" id="IPR013126">
    <property type="entry name" value="Hsp_70_fam"/>
</dbReference>